<proteinExistence type="predicted"/>
<organism evidence="3 4">
    <name type="scientific">Halorubrum xinjiangense</name>
    <dbReference type="NCBI Taxonomy" id="261291"/>
    <lineage>
        <taxon>Archaea</taxon>
        <taxon>Methanobacteriati</taxon>
        <taxon>Methanobacteriota</taxon>
        <taxon>Stenosarchaea group</taxon>
        <taxon>Halobacteria</taxon>
        <taxon>Halobacteriales</taxon>
        <taxon>Haloferacaceae</taxon>
        <taxon>Halorubrum</taxon>
    </lineage>
</organism>
<dbReference type="InterPro" id="IPR011050">
    <property type="entry name" value="Pectin_lyase_fold/virulence"/>
</dbReference>
<dbReference type="InterPro" id="IPR024535">
    <property type="entry name" value="RHGA/B-epi-like_pectate_lyase"/>
</dbReference>
<evidence type="ECO:0000259" key="2">
    <source>
        <dbReference type="Pfam" id="PF12708"/>
    </source>
</evidence>
<dbReference type="GO" id="GO:0016829">
    <property type="term" value="F:lyase activity"/>
    <property type="evidence" value="ECO:0007669"/>
    <property type="project" value="UniProtKB-KW"/>
</dbReference>
<feature type="compositionally biased region" description="Polar residues" evidence="1">
    <location>
        <begin position="202"/>
        <end position="213"/>
    </location>
</feature>
<dbReference type="AlphaFoldDB" id="A0A1G7KLE1"/>
<reference evidence="3 4" key="1">
    <citation type="submission" date="2016-10" db="EMBL/GenBank/DDBJ databases">
        <authorList>
            <person name="Varghese N."/>
            <person name="Submissions S."/>
        </authorList>
    </citation>
    <scope>NUCLEOTIDE SEQUENCE [LARGE SCALE GENOMIC DNA]</scope>
    <source>
        <strain evidence="3 4">CGMCC 1.3527</strain>
    </source>
</reference>
<dbReference type="Gene3D" id="2.160.20.10">
    <property type="entry name" value="Single-stranded right-handed beta-helix, Pectin lyase-like"/>
    <property type="match status" value="1"/>
</dbReference>
<dbReference type="InterPro" id="IPR012334">
    <property type="entry name" value="Pectin_lyas_fold"/>
</dbReference>
<feature type="region of interest" description="Disordered" evidence="1">
    <location>
        <begin position="202"/>
        <end position="226"/>
    </location>
</feature>
<dbReference type="PROSITE" id="PS51257">
    <property type="entry name" value="PROKAR_LIPOPROTEIN"/>
    <property type="match status" value="1"/>
</dbReference>
<keyword evidence="3" id="KW-0456">Lyase</keyword>
<gene>
    <name evidence="3" type="ORF">SAMN04488067_1047</name>
</gene>
<dbReference type="OrthoDB" id="166149at2157"/>
<dbReference type="EMBL" id="FNBO01000004">
    <property type="protein sequence ID" value="SDF38078.1"/>
    <property type="molecule type" value="Genomic_DNA"/>
</dbReference>
<evidence type="ECO:0000313" key="3">
    <source>
        <dbReference type="EMBL" id="SDF38078.1"/>
    </source>
</evidence>
<accession>A0A1G7KLE1</accession>
<name>A0A1G7KLE1_9EURY</name>
<feature type="domain" description="Rhamnogalacturonase A/B/Epimerase-like pectate lyase" evidence="2">
    <location>
        <begin position="40"/>
        <end position="221"/>
    </location>
</feature>
<dbReference type="SUPFAM" id="SSF51126">
    <property type="entry name" value="Pectin lyase-like"/>
    <property type="match status" value="1"/>
</dbReference>
<evidence type="ECO:0000313" key="4">
    <source>
        <dbReference type="Proteomes" id="UP000324020"/>
    </source>
</evidence>
<feature type="compositionally biased region" description="Low complexity" evidence="1">
    <location>
        <begin position="215"/>
        <end position="225"/>
    </location>
</feature>
<dbReference type="Proteomes" id="UP000324020">
    <property type="component" value="Unassembled WGS sequence"/>
</dbReference>
<protein>
    <submittedName>
        <fullName evidence="3">Pectate lyase superfamily protein</fullName>
    </submittedName>
</protein>
<evidence type="ECO:0000256" key="1">
    <source>
        <dbReference type="SAM" id="MobiDB-lite"/>
    </source>
</evidence>
<dbReference type="Pfam" id="PF12708">
    <property type="entry name" value="Pect-lyase_RHGA_epim"/>
    <property type="match status" value="1"/>
</dbReference>
<sequence>MNRSQLRRREFLGAVSAGCGAVAGCTGRHRGASDDDGVWNVASHGIEGDGNTAVGEAVHSLLDEVHDAGGGIVYFPPGRYLFDRTPLVGDDTILTGAGRATVFEGSRPGDITGKALLSNKGFDATGYNGAANWGVRNVRIDAPDSNGIMPAHAENVRLESIYGDAIHHHHIDIVSSKNVVVDGYWASRGGAGDSDAPLQVDAQQSGTTSNGVWSGTDTDLAADDGTPTRRCRITNFEIDPENGPQHGIHLHRGPHESIAITDGYISECRYTAIRSDPDELVTDLTIDRVSCLGNARGITLGHVDGGRSGLTVSDVTIETEDEETAAGSGLYAAGFNESGLSNVVVTGEFTNSIIFDEMTDLKMSNVTATGATDQAFRFRENVEATLTNARAEDCGGAGIYSGPGSSVAYGGVTFENVGSEVAADGEIREWASSTSS</sequence>
<keyword evidence="4" id="KW-1185">Reference proteome</keyword>